<accession>A0A8J2Y7Y1</accession>
<organism evidence="1 2">
    <name type="scientific">Planktosalinus lacus</name>
    <dbReference type="NCBI Taxonomy" id="1526573"/>
    <lineage>
        <taxon>Bacteria</taxon>
        <taxon>Pseudomonadati</taxon>
        <taxon>Bacteroidota</taxon>
        <taxon>Flavobacteriia</taxon>
        <taxon>Flavobacteriales</taxon>
        <taxon>Flavobacteriaceae</taxon>
        <taxon>Planktosalinus</taxon>
    </lineage>
</organism>
<dbReference type="Proteomes" id="UP000652231">
    <property type="component" value="Unassembled WGS sequence"/>
</dbReference>
<dbReference type="EMBL" id="BMGK01000001">
    <property type="protein sequence ID" value="GGD80322.1"/>
    <property type="molecule type" value="Genomic_DNA"/>
</dbReference>
<sequence length="79" mass="9225">MINYVVAAVFTYAHEFAVLRLILEQRHIAHFFQNETMLSVIPFHSYALGGIRLMVHPDDLEQVKEIINDLKHNKDLHIV</sequence>
<protein>
    <recommendedName>
        <fullName evidence="3">DUF2007 domain-containing protein</fullName>
    </recommendedName>
</protein>
<evidence type="ECO:0000313" key="1">
    <source>
        <dbReference type="EMBL" id="GGD80322.1"/>
    </source>
</evidence>
<dbReference type="InterPro" id="IPR011322">
    <property type="entry name" value="N-reg_PII-like_a/b"/>
</dbReference>
<evidence type="ECO:0000313" key="2">
    <source>
        <dbReference type="Proteomes" id="UP000652231"/>
    </source>
</evidence>
<dbReference type="AlphaFoldDB" id="A0A8J2Y7Y1"/>
<gene>
    <name evidence="1" type="ORF">GCM10011312_00790</name>
</gene>
<comment type="caution">
    <text evidence="1">The sequence shown here is derived from an EMBL/GenBank/DDBJ whole genome shotgun (WGS) entry which is preliminary data.</text>
</comment>
<dbReference type="RefSeq" id="WP_188438352.1">
    <property type="nucleotide sequence ID" value="NZ_BMGK01000001.1"/>
</dbReference>
<evidence type="ECO:0008006" key="3">
    <source>
        <dbReference type="Google" id="ProtNLM"/>
    </source>
</evidence>
<keyword evidence="2" id="KW-1185">Reference proteome</keyword>
<reference evidence="1" key="1">
    <citation type="journal article" date="2014" name="Int. J. Syst. Evol. Microbiol.">
        <title>Complete genome sequence of Corynebacterium casei LMG S-19264T (=DSM 44701T), isolated from a smear-ripened cheese.</title>
        <authorList>
            <consortium name="US DOE Joint Genome Institute (JGI-PGF)"/>
            <person name="Walter F."/>
            <person name="Albersmeier A."/>
            <person name="Kalinowski J."/>
            <person name="Ruckert C."/>
        </authorList>
    </citation>
    <scope>NUCLEOTIDE SEQUENCE</scope>
    <source>
        <strain evidence="1">CGMCC 1.12924</strain>
    </source>
</reference>
<dbReference type="Gene3D" id="3.30.70.790">
    <property type="entry name" value="UreE, C-terminal domain"/>
    <property type="match status" value="1"/>
</dbReference>
<name>A0A8J2Y7Y1_9FLAO</name>
<dbReference type="SUPFAM" id="SSF54913">
    <property type="entry name" value="GlnB-like"/>
    <property type="match status" value="1"/>
</dbReference>
<reference evidence="1" key="2">
    <citation type="submission" date="2020-09" db="EMBL/GenBank/DDBJ databases">
        <authorList>
            <person name="Sun Q."/>
            <person name="Zhou Y."/>
        </authorList>
    </citation>
    <scope>NUCLEOTIDE SEQUENCE</scope>
    <source>
        <strain evidence="1">CGMCC 1.12924</strain>
    </source>
</reference>
<proteinExistence type="predicted"/>